<proteinExistence type="predicted"/>
<dbReference type="EMBL" id="JBEZUR010000011">
    <property type="protein sequence ID" value="MEU3554586.1"/>
    <property type="molecule type" value="Genomic_DNA"/>
</dbReference>
<dbReference type="Proteomes" id="UP001550850">
    <property type="component" value="Unassembled WGS sequence"/>
</dbReference>
<comment type="caution">
    <text evidence="3">The sequence shown here is derived from an EMBL/GenBank/DDBJ whole genome shotgun (WGS) entry which is preliminary data.</text>
</comment>
<evidence type="ECO:0000313" key="4">
    <source>
        <dbReference type="Proteomes" id="UP001550850"/>
    </source>
</evidence>
<feature type="compositionally biased region" description="Low complexity" evidence="1">
    <location>
        <begin position="163"/>
        <end position="180"/>
    </location>
</feature>
<evidence type="ECO:0000256" key="1">
    <source>
        <dbReference type="SAM" id="MobiDB-lite"/>
    </source>
</evidence>
<keyword evidence="2" id="KW-1133">Transmembrane helix</keyword>
<evidence type="ECO:0000256" key="2">
    <source>
        <dbReference type="SAM" id="Phobius"/>
    </source>
</evidence>
<feature type="transmembrane region" description="Helical" evidence="2">
    <location>
        <begin position="20"/>
        <end position="43"/>
    </location>
</feature>
<sequence>MQGQGHHHPVAPPPTTGLLVFLRILFVTIALGSIGFLMWVPLLRLAIVTRKTVDWVLCGLSFVLLVVSVALLLSEPDDEVDTPAETVGVLLLLLTMLAVVSYYLAADIRHFDERRRQADAALAGHGHGHGHARAYGYPQNTGPYGYPVLPQQQPGTWSGGGHTPAPHHTPTPSHTPAAAHTPPPPTTPAPGGRIDQVRAELDELSELLRKQDGGPEDVR</sequence>
<feature type="region of interest" description="Disordered" evidence="1">
    <location>
        <begin position="143"/>
        <end position="195"/>
    </location>
</feature>
<gene>
    <name evidence="3" type="ORF">AB0E65_10265</name>
</gene>
<name>A0ABV2YGE2_9ACTN</name>
<organism evidence="3 4">
    <name type="scientific">Streptomyces fragilis</name>
    <dbReference type="NCBI Taxonomy" id="67301"/>
    <lineage>
        <taxon>Bacteria</taxon>
        <taxon>Bacillati</taxon>
        <taxon>Actinomycetota</taxon>
        <taxon>Actinomycetes</taxon>
        <taxon>Kitasatosporales</taxon>
        <taxon>Streptomycetaceae</taxon>
        <taxon>Streptomyces</taxon>
    </lineage>
</organism>
<evidence type="ECO:0008006" key="5">
    <source>
        <dbReference type="Google" id="ProtNLM"/>
    </source>
</evidence>
<keyword evidence="4" id="KW-1185">Reference proteome</keyword>
<accession>A0ABV2YGE2</accession>
<reference evidence="3 4" key="1">
    <citation type="submission" date="2024-06" db="EMBL/GenBank/DDBJ databases">
        <title>The Natural Products Discovery Center: Release of the First 8490 Sequenced Strains for Exploring Actinobacteria Biosynthetic Diversity.</title>
        <authorList>
            <person name="Kalkreuter E."/>
            <person name="Kautsar S.A."/>
            <person name="Yang D."/>
            <person name="Bader C.D."/>
            <person name="Teijaro C.N."/>
            <person name="Fluegel L."/>
            <person name="Davis C.M."/>
            <person name="Simpson J.R."/>
            <person name="Lauterbach L."/>
            <person name="Steele A.D."/>
            <person name="Gui C."/>
            <person name="Meng S."/>
            <person name="Li G."/>
            <person name="Viehrig K."/>
            <person name="Ye F."/>
            <person name="Su P."/>
            <person name="Kiefer A.F."/>
            <person name="Nichols A."/>
            <person name="Cepeda A.J."/>
            <person name="Yan W."/>
            <person name="Fan B."/>
            <person name="Jiang Y."/>
            <person name="Adhikari A."/>
            <person name="Zheng C.-J."/>
            <person name="Schuster L."/>
            <person name="Cowan T.M."/>
            <person name="Smanski M.J."/>
            <person name="Chevrette M.G."/>
            <person name="De Carvalho L.P.S."/>
            <person name="Shen B."/>
        </authorList>
    </citation>
    <scope>NUCLEOTIDE SEQUENCE [LARGE SCALE GENOMIC DNA]</scope>
    <source>
        <strain evidence="3 4">NPDC038104</strain>
    </source>
</reference>
<feature type="transmembrane region" description="Helical" evidence="2">
    <location>
        <begin position="86"/>
        <end position="106"/>
    </location>
</feature>
<dbReference type="RefSeq" id="WP_108951632.1">
    <property type="nucleotide sequence ID" value="NZ_BEVZ01000001.1"/>
</dbReference>
<keyword evidence="2" id="KW-0812">Transmembrane</keyword>
<evidence type="ECO:0000313" key="3">
    <source>
        <dbReference type="EMBL" id="MEU3554586.1"/>
    </source>
</evidence>
<protein>
    <recommendedName>
        <fullName evidence="5">Integral membrane protein</fullName>
    </recommendedName>
</protein>
<feature type="transmembrane region" description="Helical" evidence="2">
    <location>
        <begin position="55"/>
        <end position="74"/>
    </location>
</feature>
<keyword evidence="2" id="KW-0472">Membrane</keyword>